<organism evidence="1 2">
    <name type="scientific">[Eubacterium] hominis</name>
    <dbReference type="NCBI Taxonomy" id="2764325"/>
    <lineage>
        <taxon>Bacteria</taxon>
        <taxon>Bacillati</taxon>
        <taxon>Bacillota</taxon>
        <taxon>Erysipelotrichia</taxon>
        <taxon>Erysipelotrichales</taxon>
        <taxon>Erysipelotrichaceae</taxon>
        <taxon>Amedibacillus</taxon>
    </lineage>
</organism>
<reference evidence="1 2" key="1">
    <citation type="submission" date="2020-08" db="EMBL/GenBank/DDBJ databases">
        <authorList>
            <person name="Liu C."/>
            <person name="Sun Q."/>
        </authorList>
    </citation>
    <scope>NUCLEOTIDE SEQUENCE [LARGE SCALE GENOMIC DNA]</scope>
    <source>
        <strain evidence="1 2">NSJ-61</strain>
    </source>
</reference>
<dbReference type="AlphaFoldDB" id="A0A7G9GRL7"/>
<protein>
    <submittedName>
        <fullName evidence="1">Uncharacterized protein</fullName>
    </submittedName>
</protein>
<evidence type="ECO:0000313" key="1">
    <source>
        <dbReference type="EMBL" id="QNM13449.1"/>
    </source>
</evidence>
<dbReference type="RefSeq" id="WP_117536586.1">
    <property type="nucleotide sequence ID" value="NZ_CP060636.1"/>
</dbReference>
<dbReference type="Proteomes" id="UP000515856">
    <property type="component" value="Chromosome"/>
</dbReference>
<proteinExistence type="predicted"/>
<name>A0A7G9GRL7_9FIRM</name>
<gene>
    <name evidence="1" type="ORF">H9Q80_05740</name>
</gene>
<keyword evidence="2" id="KW-1185">Reference proteome</keyword>
<dbReference type="EMBL" id="CP060636">
    <property type="protein sequence ID" value="QNM13449.1"/>
    <property type="molecule type" value="Genomic_DNA"/>
</dbReference>
<evidence type="ECO:0000313" key="2">
    <source>
        <dbReference type="Proteomes" id="UP000515856"/>
    </source>
</evidence>
<dbReference type="KEGG" id="ehn:H9Q80_05740"/>
<accession>A0A7G9GRL7</accession>
<sequence length="421" mass="48777">MKKTKKMKMERKENADILYDGKEIVVIGADYETEKSKNEVNLMMAQPTFLTICKCGMFSNNDTMFENTTVKDVFVKSSCNLIFKGKAYVDQKEKEDAIKRFEGVFEEEKAKLKETYKNDRLYSVRYIKEYPIINGSVQKTGIGALQGEVRTYDENFSLSDIETIMQITSEELVKKEKAIGYNNLTSFEKLLHKLEKNADIRKLEHLVLKSVEAVKRTDEVNRKISDFMKGRSCGVNDSEAFVKLEMPVDKQNEETSERYAAFSVMKRQYEMMNDEEKAEFLKACSEENDSDPKQKAFYQTVNEILTSPQQLEEREEFKDIHLKAQVIKTVEDAPAGMNDNRISVKVNKVGTKEKIELFSMDKVELDKEIRKKGFDGLSGFEKYCYLTFYGENEFVKDADAAMQECWDDIQNALNHLQYQTN</sequence>